<feature type="compositionally biased region" description="Gly residues" evidence="1">
    <location>
        <begin position="1156"/>
        <end position="1174"/>
    </location>
</feature>
<dbReference type="GO" id="GO:0005524">
    <property type="term" value="F:ATP binding"/>
    <property type="evidence" value="ECO:0007669"/>
    <property type="project" value="InterPro"/>
</dbReference>
<dbReference type="Gene3D" id="3.40.50.300">
    <property type="entry name" value="P-loop containing nucleotide triphosphate hydrolases"/>
    <property type="match status" value="1"/>
</dbReference>
<name>A0A812ICR7_9DINO</name>
<feature type="compositionally biased region" description="Basic residues" evidence="1">
    <location>
        <begin position="1099"/>
        <end position="1115"/>
    </location>
</feature>
<dbReference type="GO" id="GO:0016887">
    <property type="term" value="F:ATP hydrolysis activity"/>
    <property type="evidence" value="ECO:0007669"/>
    <property type="project" value="InterPro"/>
</dbReference>
<evidence type="ECO:0000256" key="1">
    <source>
        <dbReference type="SAM" id="MobiDB-lite"/>
    </source>
</evidence>
<gene>
    <name evidence="3" type="primary">VWA8</name>
    <name evidence="3" type="ORF">SNAT2548_LOCUS4086</name>
</gene>
<feature type="compositionally biased region" description="Gly residues" evidence="1">
    <location>
        <begin position="1038"/>
        <end position="1060"/>
    </location>
</feature>
<dbReference type="OrthoDB" id="433629at2759"/>
<keyword evidence="4" id="KW-1185">Reference proteome</keyword>
<dbReference type="InterPro" id="IPR039891">
    <property type="entry name" value="VWA8"/>
</dbReference>
<reference evidence="3" key="1">
    <citation type="submission" date="2021-02" db="EMBL/GenBank/DDBJ databases">
        <authorList>
            <person name="Dougan E. K."/>
            <person name="Rhodes N."/>
            <person name="Thang M."/>
            <person name="Chan C."/>
        </authorList>
    </citation>
    <scope>NUCLEOTIDE SEQUENCE</scope>
</reference>
<dbReference type="InterPro" id="IPR011704">
    <property type="entry name" value="ATPase_dyneun-rel_AAA"/>
</dbReference>
<proteinExistence type="predicted"/>
<comment type="caution">
    <text evidence="3">The sequence shown here is derived from an EMBL/GenBank/DDBJ whole genome shotgun (WGS) entry which is preliminary data.</text>
</comment>
<organism evidence="3 4">
    <name type="scientific">Symbiodinium natans</name>
    <dbReference type="NCBI Taxonomy" id="878477"/>
    <lineage>
        <taxon>Eukaryota</taxon>
        <taxon>Sar</taxon>
        <taxon>Alveolata</taxon>
        <taxon>Dinophyceae</taxon>
        <taxon>Suessiales</taxon>
        <taxon>Symbiodiniaceae</taxon>
        <taxon>Symbiodinium</taxon>
    </lineage>
</organism>
<dbReference type="PANTHER" id="PTHR21610:SF9">
    <property type="entry name" value="VON WILLEBRAND FACTOR A DOMAIN-CONTAINING PROTEIN 8"/>
    <property type="match status" value="1"/>
</dbReference>
<protein>
    <submittedName>
        <fullName evidence="3">VWA8 protein</fullName>
    </submittedName>
</protein>
<feature type="compositionally biased region" description="Acidic residues" evidence="1">
    <location>
        <begin position="908"/>
        <end position="939"/>
    </location>
</feature>
<dbReference type="PANTHER" id="PTHR21610">
    <property type="entry name" value="VON WILLEBRAND FACTOR A DOMAIN-CONTAINING PROTEIN 8"/>
    <property type="match status" value="1"/>
</dbReference>
<evidence type="ECO:0000313" key="3">
    <source>
        <dbReference type="EMBL" id="CAE7033917.1"/>
    </source>
</evidence>
<feature type="domain" description="ATPase dynein-related AAA" evidence="2">
    <location>
        <begin position="1"/>
        <end position="108"/>
    </location>
</feature>
<dbReference type="Proteomes" id="UP000604046">
    <property type="component" value="Unassembled WGS sequence"/>
</dbReference>
<dbReference type="GO" id="GO:0005737">
    <property type="term" value="C:cytoplasm"/>
    <property type="evidence" value="ECO:0007669"/>
    <property type="project" value="TreeGrafter"/>
</dbReference>
<feature type="region of interest" description="Disordered" evidence="1">
    <location>
        <begin position="870"/>
        <end position="1202"/>
    </location>
</feature>
<feature type="compositionally biased region" description="Basic residues" evidence="1">
    <location>
        <begin position="1080"/>
        <end position="1090"/>
    </location>
</feature>
<dbReference type="Pfam" id="PF07728">
    <property type="entry name" value="AAA_5"/>
    <property type="match status" value="1"/>
</dbReference>
<feature type="compositionally biased region" description="Gly residues" evidence="1">
    <location>
        <begin position="1069"/>
        <end position="1079"/>
    </location>
</feature>
<feature type="compositionally biased region" description="Gly residues" evidence="1">
    <location>
        <begin position="969"/>
        <end position="1010"/>
    </location>
</feature>
<feature type="compositionally biased region" description="Acidic residues" evidence="1">
    <location>
        <begin position="874"/>
        <end position="901"/>
    </location>
</feature>
<dbReference type="InterPro" id="IPR036465">
    <property type="entry name" value="vWFA_dom_sf"/>
</dbReference>
<sequence>MQLHRDTTVSQLTVTPVVSDGRLYHEDSPLVRAAQFGRALVLDEADKAPLEVVVILKSLIEDGQLALPDGRRLATATEATAGEGGSTTLQVHPEFRMFVLANRPGFPFLGNDLLREADVFSVFCLDNPDATSELQLARAVGPNVPDGLLRTLVALFADLRLALEDGRLQYPYSARELLAVIRHLERFHNEPLEEALSSVLAFDRFDASLREALRPILERRGVSSLAVLGPASGDGGPAPTPAQPWLRALEVLRSARLARSQRLLKEPAGTWQVKELLEVKDLPPPTPTDYNEVKLRPAILDPAKVVPLAELAFDRTGASFDEGLCRARLPLGRHSGGVVDAVVDGSTLHLLSTGPLCIWSVEDPQALGADAGRCSLLQVGPSADWSLALAAREATLSKVAQGPRGIVVNGRPLALGCPQLARVHGADALLLHSPLDALAPQLLIERPSEPAMRTYALHAQPLQHDAAATKRIRPTSEECFVMVAPNWDEQQADKAVVDGPFLDEVKAEAIPKQPAWRQSTASPIFAPMNVMLFFQPKRWRIVQLDLVRERTREVWFLEALPESFSGLRSRWLSSPGPVSVSATATASGVEFLLTMPGLRGDGGTQTFASLYFPAATDPKVAAAAPKLRLVESSRGADPKGGVIPIALPAGPGPGVFAVPFGSEEPLAFAAADDEEASNTAVAHVLDGLAQEDGSKGCWAYCAPAQGSRAPQAPQEEWPASAEDLSKASEDQIKALVATATPDLPLPRHLWRSRDVASLGDGELLIRALSSPEGHEDWLEFVHLPTRTLRQLPAWQPKDAASPESGPVAVARLLPWIGASLPGEDAADTQTRSARCVASFESGEIRWVEANPGSLAQSLTEHFQRQGLRGLLEEKFDEEEGEDAEDDEAEEYDDDMDEEDMEEFHAAEEEGDGEDEGEDADAESELEGEEEEDDGDEGGEMSDTGEVSGMQMPSNRSARRKGGRSQRGRGMPGRGAPGRAGAGRAGRAGRAGAGRAGRAGSTGGSAGGRAGAGTRMSVGKPAARPGGRNGQAGREPAGSVGGAGRVGGRTDGQALGRGAGRAGRAAQGSLSGGRVPGQGRGRGRGRGRGQGRGRGGPQRVRQRLLQRALRQRRQQQKMRDLSLSGGREELSGRGQAKDVSSPKHGDEDDKEHIGGNRWAGGTGGADTAGLGGRGGPYRLEKPGQRVRQVSDEAKAQVSEEAKEAARQLGEEALKRRLEEIHLSGGDYNFYSSLLGAVQGEVERLRAVLSGAAARQRERHWRRGSEGELDETRLVDALAGESNVFRRRREREPRPGEPPMQPKRALFLFDASASMYRFNGTDGRLRRTCETAVMIMEALQGLESRFDYSLCCHDGDNPLQELVPFGQPPADERARLTVVLKLVAAAQYCSSGDNTLEAIEKAVEKVATSGPADDRFVFAFSDANFDRYGLTAQALAKTMNAHGPGSADEVRCMLFLLATFEDEALIMANSLPDQVRLCLDPRTLPSELRQEFASRMGRRSAL</sequence>
<dbReference type="SUPFAM" id="SSF53300">
    <property type="entry name" value="vWA-like"/>
    <property type="match status" value="1"/>
</dbReference>
<accession>A0A812ICR7</accession>
<evidence type="ECO:0000259" key="2">
    <source>
        <dbReference type="Pfam" id="PF07728"/>
    </source>
</evidence>
<feature type="compositionally biased region" description="Basic residues" evidence="1">
    <location>
        <begin position="956"/>
        <end position="966"/>
    </location>
</feature>
<dbReference type="EMBL" id="CAJNDS010000247">
    <property type="protein sequence ID" value="CAE7033917.1"/>
    <property type="molecule type" value="Genomic_DNA"/>
</dbReference>
<evidence type="ECO:0000313" key="4">
    <source>
        <dbReference type="Proteomes" id="UP000604046"/>
    </source>
</evidence>
<feature type="compositionally biased region" description="Basic and acidic residues" evidence="1">
    <location>
        <begin position="1139"/>
        <end position="1153"/>
    </location>
</feature>
<feature type="compositionally biased region" description="Basic and acidic residues" evidence="1">
    <location>
        <begin position="1177"/>
        <end position="1202"/>
    </location>
</feature>
<dbReference type="SUPFAM" id="SSF52540">
    <property type="entry name" value="P-loop containing nucleoside triphosphate hydrolases"/>
    <property type="match status" value="1"/>
</dbReference>
<dbReference type="InterPro" id="IPR027417">
    <property type="entry name" value="P-loop_NTPase"/>
</dbReference>